<evidence type="ECO:0000313" key="2">
    <source>
        <dbReference type="Proteomes" id="UP001211907"/>
    </source>
</evidence>
<dbReference type="InterPro" id="IPR027434">
    <property type="entry name" value="Homing_endonucl"/>
</dbReference>
<keyword evidence="2" id="KW-1185">Reference proteome</keyword>
<proteinExistence type="predicted"/>
<dbReference type="EMBL" id="JADGJH010002073">
    <property type="protein sequence ID" value="KAJ3104118.1"/>
    <property type="molecule type" value="Genomic_DNA"/>
</dbReference>
<protein>
    <recommendedName>
        <fullName evidence="3">LAGLIDADG endonuclease</fullName>
    </recommendedName>
</protein>
<name>A0AAD5XCU1_9FUNG</name>
<dbReference type="SUPFAM" id="SSF55608">
    <property type="entry name" value="Homing endonucleases"/>
    <property type="match status" value="1"/>
</dbReference>
<evidence type="ECO:0008006" key="3">
    <source>
        <dbReference type="Google" id="ProtNLM"/>
    </source>
</evidence>
<dbReference type="Proteomes" id="UP001211907">
    <property type="component" value="Unassembled WGS sequence"/>
</dbReference>
<gene>
    <name evidence="1" type="ORF">HK100_004105</name>
</gene>
<evidence type="ECO:0000313" key="1">
    <source>
        <dbReference type="EMBL" id="KAJ3104118.1"/>
    </source>
</evidence>
<sequence length="78" mass="8668">WKNVVTIQDCEEHFKDSGWSQIRDNTRGAQAGGVNEKMKSLALRVPNTPGVFRPTVNLPDILNPYWLSGFTAGDGSFM</sequence>
<reference evidence="1" key="1">
    <citation type="submission" date="2020-05" db="EMBL/GenBank/DDBJ databases">
        <title>Phylogenomic resolution of chytrid fungi.</title>
        <authorList>
            <person name="Stajich J.E."/>
            <person name="Amses K."/>
            <person name="Simmons R."/>
            <person name="Seto K."/>
            <person name="Myers J."/>
            <person name="Bonds A."/>
            <person name="Quandt C.A."/>
            <person name="Barry K."/>
            <person name="Liu P."/>
            <person name="Grigoriev I."/>
            <person name="Longcore J.E."/>
            <person name="James T.Y."/>
        </authorList>
    </citation>
    <scope>NUCLEOTIDE SEQUENCE</scope>
    <source>
        <strain evidence="1">JEL0513</strain>
    </source>
</reference>
<feature type="non-terminal residue" evidence="1">
    <location>
        <position position="78"/>
    </location>
</feature>
<accession>A0AAD5XCU1</accession>
<feature type="non-terminal residue" evidence="1">
    <location>
        <position position="1"/>
    </location>
</feature>
<dbReference type="AlphaFoldDB" id="A0AAD5XCU1"/>
<organism evidence="1 2">
    <name type="scientific">Physocladia obscura</name>
    <dbReference type="NCBI Taxonomy" id="109957"/>
    <lineage>
        <taxon>Eukaryota</taxon>
        <taxon>Fungi</taxon>
        <taxon>Fungi incertae sedis</taxon>
        <taxon>Chytridiomycota</taxon>
        <taxon>Chytridiomycota incertae sedis</taxon>
        <taxon>Chytridiomycetes</taxon>
        <taxon>Chytridiales</taxon>
        <taxon>Chytriomycetaceae</taxon>
        <taxon>Physocladia</taxon>
    </lineage>
</organism>
<comment type="caution">
    <text evidence="1">The sequence shown here is derived from an EMBL/GenBank/DDBJ whole genome shotgun (WGS) entry which is preliminary data.</text>
</comment>